<evidence type="ECO:0000313" key="3">
    <source>
        <dbReference type="EMBL" id="ADG92969.1"/>
    </source>
</evidence>
<evidence type="ECO:0000256" key="2">
    <source>
        <dbReference type="SAM" id="SignalP"/>
    </source>
</evidence>
<dbReference type="Gene3D" id="3.40.30.10">
    <property type="entry name" value="Glutaredoxin"/>
    <property type="match status" value="1"/>
</dbReference>
<dbReference type="eggNOG" id="COG2143">
    <property type="taxonomic scope" value="Bacteria"/>
</dbReference>
<dbReference type="OrthoDB" id="9795531at2"/>
<name>D5V4R4_ARCNC</name>
<dbReference type="EMBL" id="CP001999">
    <property type="protein sequence ID" value="ADG92969.1"/>
    <property type="molecule type" value="Genomic_DNA"/>
</dbReference>
<keyword evidence="4" id="KW-1185">Reference proteome</keyword>
<accession>D5V4R4</accession>
<dbReference type="STRING" id="572480.Arnit_1311"/>
<dbReference type="HOGENOM" id="CLU_090389_8_4_7"/>
<dbReference type="Pfam" id="PF13899">
    <property type="entry name" value="Thioredoxin_7"/>
    <property type="match status" value="1"/>
</dbReference>
<dbReference type="PANTHER" id="PTHR15337:SF11">
    <property type="entry name" value="THIOREDOXIN DOMAIN-CONTAINING PROTEIN"/>
    <property type="match status" value="1"/>
</dbReference>
<dbReference type="InterPro" id="IPR036249">
    <property type="entry name" value="Thioredoxin-like_sf"/>
</dbReference>
<feature type="chain" id="PRO_5003078357" description="Thioredoxin domain-containing protein" evidence="2">
    <location>
        <begin position="18"/>
        <end position="128"/>
    </location>
</feature>
<proteinExistence type="predicted"/>
<reference evidence="3 4" key="1">
    <citation type="journal article" date="2010" name="Stand. Genomic Sci.">
        <title>Complete genome sequence of Arcobacter nitrofigilis type strain (CI).</title>
        <authorList>
            <person name="Pati A."/>
            <person name="Gronow S."/>
            <person name="Lapidus A."/>
            <person name="Copeland A."/>
            <person name="Glavina Del Rio T."/>
            <person name="Nolan M."/>
            <person name="Lucas S."/>
            <person name="Tice H."/>
            <person name="Cheng J.F."/>
            <person name="Han C."/>
            <person name="Chertkov O."/>
            <person name="Bruce D."/>
            <person name="Tapia R."/>
            <person name="Goodwin L."/>
            <person name="Pitluck S."/>
            <person name="Liolios K."/>
            <person name="Ivanova N."/>
            <person name="Mavromatis K."/>
            <person name="Chen A."/>
            <person name="Palaniappan K."/>
            <person name="Land M."/>
            <person name="Hauser L."/>
            <person name="Chang Y.J."/>
            <person name="Jeffries C.D."/>
            <person name="Detter J.C."/>
            <person name="Rohde M."/>
            <person name="Goker M."/>
            <person name="Bristow J."/>
            <person name="Eisen J.A."/>
            <person name="Markowitz V."/>
            <person name="Hugenholtz P."/>
            <person name="Klenk H.P."/>
            <person name="Kyrpides N.C."/>
        </authorList>
    </citation>
    <scope>NUCLEOTIDE SEQUENCE [LARGE SCALE GENOMIC DNA]</scope>
    <source>
        <strain evidence="4">ATCC 33309 / DSM 7299 / CCUG 15893 / LMG 7604 / NCTC 12251 / CI</strain>
    </source>
</reference>
<feature type="signal peptide" evidence="2">
    <location>
        <begin position="1"/>
        <end position="17"/>
    </location>
</feature>
<dbReference type="RefSeq" id="WP_013135114.1">
    <property type="nucleotide sequence ID" value="NC_014166.1"/>
</dbReference>
<dbReference type="SUPFAM" id="SSF52833">
    <property type="entry name" value="Thioredoxin-like"/>
    <property type="match status" value="1"/>
</dbReference>
<dbReference type="KEGG" id="ant:Arnit_1311"/>
<organism evidence="3 4">
    <name type="scientific">Arcobacter nitrofigilis (strain ATCC 33309 / DSM 7299 / CCUG 15893 / LMG 7604 / NCTC 12251 / CI)</name>
    <name type="common">Campylobacter nitrofigilis</name>
    <dbReference type="NCBI Taxonomy" id="572480"/>
    <lineage>
        <taxon>Bacteria</taxon>
        <taxon>Pseudomonadati</taxon>
        <taxon>Campylobacterota</taxon>
        <taxon>Epsilonproteobacteria</taxon>
        <taxon>Campylobacterales</taxon>
        <taxon>Arcobacteraceae</taxon>
        <taxon>Arcobacter</taxon>
    </lineage>
</organism>
<dbReference type="AlphaFoldDB" id="D5V4R4"/>
<protein>
    <recommendedName>
        <fullName evidence="5">Thioredoxin domain-containing protein</fullName>
    </recommendedName>
</protein>
<dbReference type="Proteomes" id="UP000000939">
    <property type="component" value="Chromosome"/>
</dbReference>
<evidence type="ECO:0000256" key="1">
    <source>
        <dbReference type="ARBA" id="ARBA00022729"/>
    </source>
</evidence>
<gene>
    <name evidence="3" type="ordered locus">Arnit_1311</name>
</gene>
<dbReference type="PANTHER" id="PTHR15337">
    <property type="entry name" value="ANTERIOR GRADIENT PROTEIN-RELATED"/>
    <property type="match status" value="1"/>
</dbReference>
<dbReference type="InterPro" id="IPR051099">
    <property type="entry name" value="AGR/TXD"/>
</dbReference>
<evidence type="ECO:0000313" key="4">
    <source>
        <dbReference type="Proteomes" id="UP000000939"/>
    </source>
</evidence>
<sequence length="128" mass="14961" precursor="true">MIKLLGILVITFLSLNAASFNWEKDYATAVKKAKEQNKPIFVMVSSPTCPECNYMKKHVFVKDEVKNFVNKNFITYHFDINDQDIPKQMQFWGIPRFYFTKDGENVYKKAMGGMKEGKFMALLKENKK</sequence>
<keyword evidence="1 2" id="KW-0732">Signal</keyword>
<evidence type="ECO:0008006" key="5">
    <source>
        <dbReference type="Google" id="ProtNLM"/>
    </source>
</evidence>